<evidence type="ECO:0000256" key="2">
    <source>
        <dbReference type="ARBA" id="ARBA00022475"/>
    </source>
</evidence>
<dbReference type="RefSeq" id="WP_018919483.1">
    <property type="nucleotide sequence ID" value="NZ_LR134384.1"/>
</dbReference>
<sequence length="369" mass="41490">MPIQYIAILLSFSLSFVGGFIFIPAILHFCQSHQLFDFPTNRKVHRQAIPRLGGIAFVPCMVISAFVALFFLSKQTNNVSLQVTLRSFVFLVSLAMVYFMGVLDDIIGLKARNKFIIQMIAAALISAIGLRINSLYGFLGIYDIPIWCSIPLSVFFILFVINSINLIDGIDGLCATITFLILLSFLYSHIVEASLVYAILIAGLMGVLLPYLYFNMLGGHKIKRKIFMGDSGSLSLGFIISVLFIIQAEGSPMSMAFEKGLFILPYSLMIVPVFDVVRVILVRLRHRKPIFLADKNHIHHKIMRAGFNQHQVLGLIIGMSSLFCGMNFVLFNDFQYSVVTLVCVDVFLYMGIHFLINLHIRRHGENVFV</sequence>
<feature type="transmembrane region" description="Helical" evidence="8">
    <location>
        <begin position="312"/>
        <end position="330"/>
    </location>
</feature>
<keyword evidence="4 8" id="KW-0812">Transmembrane</keyword>
<dbReference type="PANTHER" id="PTHR22926:SF3">
    <property type="entry name" value="UNDECAPRENYL-PHOSPHATE ALPHA-N-ACETYLGLUCOSAMINYL 1-PHOSPHATE TRANSFERASE"/>
    <property type="match status" value="1"/>
</dbReference>
<feature type="transmembrane region" description="Helical" evidence="8">
    <location>
        <begin position="6"/>
        <end position="27"/>
    </location>
</feature>
<feature type="transmembrane region" description="Helical" evidence="8">
    <location>
        <begin position="336"/>
        <end position="356"/>
    </location>
</feature>
<dbReference type="GO" id="GO:0071555">
    <property type="term" value="P:cell wall organization"/>
    <property type="evidence" value="ECO:0007669"/>
    <property type="project" value="TreeGrafter"/>
</dbReference>
<dbReference type="GO" id="GO:0036380">
    <property type="term" value="F:UDP-N-acetylglucosamine-undecaprenyl-phosphate N-acetylglucosaminephosphotransferase activity"/>
    <property type="evidence" value="ECO:0007669"/>
    <property type="project" value="UniProtKB-EC"/>
</dbReference>
<dbReference type="GO" id="GO:0009103">
    <property type="term" value="P:lipopolysaccharide biosynthetic process"/>
    <property type="evidence" value="ECO:0007669"/>
    <property type="project" value="TreeGrafter"/>
</dbReference>
<reference evidence="9 10" key="1">
    <citation type="submission" date="2018-12" db="EMBL/GenBank/DDBJ databases">
        <authorList>
            <consortium name="Pathogen Informatics"/>
        </authorList>
    </citation>
    <scope>NUCLEOTIDE SEQUENCE [LARGE SCALE GENOMIC DNA]</scope>
    <source>
        <strain evidence="9 10">NCTC13071</strain>
    </source>
</reference>
<evidence type="ECO:0000256" key="5">
    <source>
        <dbReference type="ARBA" id="ARBA00022989"/>
    </source>
</evidence>
<evidence type="ECO:0000256" key="8">
    <source>
        <dbReference type="SAM" id="Phobius"/>
    </source>
</evidence>
<dbReference type="InterPro" id="IPR018480">
    <property type="entry name" value="PNAcMuramoyl-5peptid_Trfase_CS"/>
</dbReference>
<dbReference type="GeneID" id="85011246"/>
<protein>
    <submittedName>
        <fullName evidence="9">Undecaprenyl-phosphate alpha-N-acetylglucosaminyl 1-phosphate transferase</fullName>
        <ecNumber evidence="9">2.7.8.33</ecNumber>
    </submittedName>
</protein>
<evidence type="ECO:0000256" key="6">
    <source>
        <dbReference type="ARBA" id="ARBA00023136"/>
    </source>
</evidence>
<dbReference type="AlphaFoldDB" id="A0A3S5EP46"/>
<name>A0A3S5EP46_9BACT</name>
<dbReference type="GO" id="GO:0005886">
    <property type="term" value="C:plasma membrane"/>
    <property type="evidence" value="ECO:0007669"/>
    <property type="project" value="UniProtKB-SubCell"/>
</dbReference>
<keyword evidence="7" id="KW-0479">Metal-binding</keyword>
<feature type="binding site" evidence="7">
    <location>
        <position position="165"/>
    </location>
    <ligand>
        <name>Mg(2+)</name>
        <dbReference type="ChEBI" id="CHEBI:18420"/>
    </ligand>
</feature>
<gene>
    <name evidence="9" type="primary">wecA</name>
    <name evidence="9" type="ORF">NCTC13071_00332</name>
</gene>
<keyword evidence="6 8" id="KW-0472">Membrane</keyword>
<accession>A0A3S5EP46</accession>
<evidence type="ECO:0000256" key="3">
    <source>
        <dbReference type="ARBA" id="ARBA00022679"/>
    </source>
</evidence>
<comment type="subcellular location">
    <subcellularLocation>
        <location evidence="1">Cell membrane</location>
        <topology evidence="1">Multi-pass membrane protein</topology>
    </subcellularLocation>
</comment>
<dbReference type="PROSITE" id="PS01348">
    <property type="entry name" value="MRAY_2"/>
    <property type="match status" value="1"/>
</dbReference>
<dbReference type="Proteomes" id="UP000274578">
    <property type="component" value="Chromosome 1"/>
</dbReference>
<feature type="transmembrane region" description="Helical" evidence="8">
    <location>
        <begin position="260"/>
        <end position="281"/>
    </location>
</feature>
<organism evidence="9 10">
    <name type="scientific">Segatella oris</name>
    <dbReference type="NCBI Taxonomy" id="28135"/>
    <lineage>
        <taxon>Bacteria</taxon>
        <taxon>Pseudomonadati</taxon>
        <taxon>Bacteroidota</taxon>
        <taxon>Bacteroidia</taxon>
        <taxon>Bacteroidales</taxon>
        <taxon>Prevotellaceae</taxon>
        <taxon>Segatella</taxon>
    </lineage>
</organism>
<evidence type="ECO:0000313" key="9">
    <source>
        <dbReference type="EMBL" id="VEH14361.1"/>
    </source>
</evidence>
<dbReference type="KEGG" id="poc:NCTC13071_00332"/>
<feature type="transmembrane region" description="Helical" evidence="8">
    <location>
        <begin position="115"/>
        <end position="132"/>
    </location>
</feature>
<dbReference type="EMBL" id="LR134384">
    <property type="protein sequence ID" value="VEH14361.1"/>
    <property type="molecule type" value="Genomic_DNA"/>
</dbReference>
<keyword evidence="5 8" id="KW-1133">Transmembrane helix</keyword>
<evidence type="ECO:0000256" key="4">
    <source>
        <dbReference type="ARBA" id="ARBA00022692"/>
    </source>
</evidence>
<feature type="transmembrane region" description="Helical" evidence="8">
    <location>
        <begin position="196"/>
        <end position="214"/>
    </location>
</feature>
<dbReference type="PANTHER" id="PTHR22926">
    <property type="entry name" value="PHOSPHO-N-ACETYLMURAMOYL-PENTAPEPTIDE-TRANSFERASE"/>
    <property type="match status" value="1"/>
</dbReference>
<dbReference type="CDD" id="cd06853">
    <property type="entry name" value="GT_WecA_like"/>
    <property type="match status" value="1"/>
</dbReference>
<dbReference type="InterPro" id="IPR000715">
    <property type="entry name" value="Glycosyl_transferase_4"/>
</dbReference>
<feature type="transmembrane region" description="Helical" evidence="8">
    <location>
        <begin position="226"/>
        <end position="248"/>
    </location>
</feature>
<feature type="binding site" evidence="7">
    <location>
        <position position="230"/>
    </location>
    <ligand>
        <name>Mg(2+)</name>
        <dbReference type="ChEBI" id="CHEBI:18420"/>
    </ligand>
</feature>
<dbReference type="EC" id="2.7.8.33" evidence="9"/>
<dbReference type="GO" id="GO:0046872">
    <property type="term" value="F:metal ion binding"/>
    <property type="evidence" value="ECO:0007669"/>
    <property type="project" value="UniProtKB-KW"/>
</dbReference>
<feature type="transmembrane region" description="Helical" evidence="8">
    <location>
        <begin position="144"/>
        <end position="161"/>
    </location>
</feature>
<keyword evidence="3 9" id="KW-0808">Transferase</keyword>
<feature type="transmembrane region" description="Helical" evidence="8">
    <location>
        <begin position="173"/>
        <end position="190"/>
    </location>
</feature>
<dbReference type="Pfam" id="PF00953">
    <property type="entry name" value="Glycos_transf_4"/>
    <property type="match status" value="1"/>
</dbReference>
<feature type="transmembrane region" description="Helical" evidence="8">
    <location>
        <begin position="48"/>
        <end position="71"/>
    </location>
</feature>
<comment type="cofactor">
    <cofactor evidence="7">
        <name>Mg(2+)</name>
        <dbReference type="ChEBI" id="CHEBI:18420"/>
    </cofactor>
</comment>
<keyword evidence="7" id="KW-0460">Magnesium</keyword>
<proteinExistence type="predicted"/>
<evidence type="ECO:0000256" key="7">
    <source>
        <dbReference type="PIRSR" id="PIRSR600715-1"/>
    </source>
</evidence>
<dbReference type="GO" id="GO:0044038">
    <property type="term" value="P:cell wall macromolecule biosynthetic process"/>
    <property type="evidence" value="ECO:0007669"/>
    <property type="project" value="TreeGrafter"/>
</dbReference>
<feature type="transmembrane region" description="Helical" evidence="8">
    <location>
        <begin position="83"/>
        <end position="103"/>
    </location>
</feature>
<keyword evidence="2" id="KW-1003">Cell membrane</keyword>
<evidence type="ECO:0000256" key="1">
    <source>
        <dbReference type="ARBA" id="ARBA00004651"/>
    </source>
</evidence>
<evidence type="ECO:0000313" key="10">
    <source>
        <dbReference type="Proteomes" id="UP000274578"/>
    </source>
</evidence>